<dbReference type="InterPro" id="IPR001128">
    <property type="entry name" value="Cyt_P450"/>
</dbReference>
<evidence type="ECO:0000313" key="2">
    <source>
        <dbReference type="EMBL" id="GAA0186348.1"/>
    </source>
</evidence>
<name>A0AAV3RXF0_LITER</name>
<keyword evidence="1" id="KW-0472">Membrane</keyword>
<reference evidence="2 3" key="1">
    <citation type="submission" date="2024-01" db="EMBL/GenBank/DDBJ databases">
        <title>The complete chloroplast genome sequence of Lithospermum erythrorhizon: insights into the phylogenetic relationship among Boraginaceae species and the maternal lineages of purple gromwells.</title>
        <authorList>
            <person name="Okada T."/>
            <person name="Watanabe K."/>
        </authorList>
    </citation>
    <scope>NUCLEOTIDE SEQUENCE [LARGE SCALE GENOMIC DNA]</scope>
</reference>
<accession>A0AAV3RXF0</accession>
<keyword evidence="1" id="KW-1133">Transmembrane helix</keyword>
<dbReference type="SUPFAM" id="SSF48264">
    <property type="entry name" value="Cytochrome P450"/>
    <property type="match status" value="1"/>
</dbReference>
<dbReference type="PANTHER" id="PTHR24299">
    <property type="entry name" value="CYTOCHROME P450 FAMILY 1"/>
    <property type="match status" value="1"/>
</dbReference>
<dbReference type="AlphaFoldDB" id="A0AAV3RXF0"/>
<dbReference type="InterPro" id="IPR036396">
    <property type="entry name" value="Cyt_P450_sf"/>
</dbReference>
<dbReference type="GO" id="GO:0005506">
    <property type="term" value="F:iron ion binding"/>
    <property type="evidence" value="ECO:0007669"/>
    <property type="project" value="InterPro"/>
</dbReference>
<proteinExistence type="predicted"/>
<dbReference type="Proteomes" id="UP001454036">
    <property type="component" value="Unassembled WGS sequence"/>
</dbReference>
<feature type="transmembrane region" description="Helical" evidence="1">
    <location>
        <begin position="6"/>
        <end position="23"/>
    </location>
</feature>
<dbReference type="GO" id="GO:0020037">
    <property type="term" value="F:heme binding"/>
    <property type="evidence" value="ECO:0007669"/>
    <property type="project" value="InterPro"/>
</dbReference>
<comment type="caution">
    <text evidence="2">The sequence shown here is derived from an EMBL/GenBank/DDBJ whole genome shotgun (WGS) entry which is preliminary data.</text>
</comment>
<dbReference type="GO" id="GO:0016705">
    <property type="term" value="F:oxidoreductase activity, acting on paired donors, with incorporation or reduction of molecular oxygen"/>
    <property type="evidence" value="ECO:0007669"/>
    <property type="project" value="InterPro"/>
</dbReference>
<sequence length="300" mass="34513">MDYLIVLFSFIFASTFLHFFYTISRRSRKNLPPGPSPLPIFGSLHLLGKLPHKSLFNLSQIYGPIMCLKLGKKDVIVISSAEIASEALQKQDLVFSTNRATPASVKAQDHHIHSVVFLPISSNWRNIRRIMNTNIFSNNKLDCGKNLRSKKIEELVEYCRRKSLLGEAIDIGQATFRTSLNLLANTIFSKDLTDPFSDSVKEFKELVWNIMVEAGKPNLVDYFPFLEKFDPMRIRHRLEGYFGEILELFGRLIEERLEQKRSQSSVSDDVLDVLLNACRVEDYPQQMDKRLIQHICLVCN</sequence>
<evidence type="ECO:0000256" key="1">
    <source>
        <dbReference type="SAM" id="Phobius"/>
    </source>
</evidence>
<organism evidence="2 3">
    <name type="scientific">Lithospermum erythrorhizon</name>
    <name type="common">Purple gromwell</name>
    <name type="synonym">Lithospermum officinale var. erythrorhizon</name>
    <dbReference type="NCBI Taxonomy" id="34254"/>
    <lineage>
        <taxon>Eukaryota</taxon>
        <taxon>Viridiplantae</taxon>
        <taxon>Streptophyta</taxon>
        <taxon>Embryophyta</taxon>
        <taxon>Tracheophyta</taxon>
        <taxon>Spermatophyta</taxon>
        <taxon>Magnoliopsida</taxon>
        <taxon>eudicotyledons</taxon>
        <taxon>Gunneridae</taxon>
        <taxon>Pentapetalae</taxon>
        <taxon>asterids</taxon>
        <taxon>lamiids</taxon>
        <taxon>Boraginales</taxon>
        <taxon>Boraginaceae</taxon>
        <taxon>Boraginoideae</taxon>
        <taxon>Lithospermeae</taxon>
        <taxon>Lithospermum</taxon>
    </lineage>
</organism>
<keyword evidence="1" id="KW-0812">Transmembrane</keyword>
<dbReference type="PANTHER" id="PTHR24299:SF62">
    <property type="entry name" value="GERANIOL 8-HYDROXYLASE-LIKE"/>
    <property type="match status" value="1"/>
</dbReference>
<gene>
    <name evidence="2" type="ORF">LIER_33636</name>
</gene>
<evidence type="ECO:0000313" key="3">
    <source>
        <dbReference type="Proteomes" id="UP001454036"/>
    </source>
</evidence>
<dbReference type="Gene3D" id="1.10.630.10">
    <property type="entry name" value="Cytochrome P450"/>
    <property type="match status" value="1"/>
</dbReference>
<protein>
    <submittedName>
        <fullName evidence="2">Oxygenase</fullName>
    </submittedName>
</protein>
<dbReference type="GO" id="GO:0004497">
    <property type="term" value="F:monooxygenase activity"/>
    <property type="evidence" value="ECO:0007669"/>
    <property type="project" value="InterPro"/>
</dbReference>
<dbReference type="EMBL" id="BAABME010013611">
    <property type="protein sequence ID" value="GAA0186348.1"/>
    <property type="molecule type" value="Genomic_DNA"/>
</dbReference>
<dbReference type="Pfam" id="PF00067">
    <property type="entry name" value="p450"/>
    <property type="match status" value="1"/>
</dbReference>
<keyword evidence="3" id="KW-1185">Reference proteome</keyword>